<accession>A0A0R3M3E2</accession>
<evidence type="ECO:0000313" key="1">
    <source>
        <dbReference type="EMBL" id="KRR14743.1"/>
    </source>
</evidence>
<dbReference type="RefSeq" id="WP_057848368.1">
    <property type="nucleotide sequence ID" value="NZ_LLXX01000005.1"/>
</dbReference>
<protein>
    <submittedName>
        <fullName evidence="1">Uncharacterized protein</fullName>
    </submittedName>
</protein>
<organism evidence="1 2">
    <name type="scientific">Bradyrhizobium valentinum</name>
    <dbReference type="NCBI Taxonomy" id="1518501"/>
    <lineage>
        <taxon>Bacteria</taxon>
        <taxon>Pseudomonadati</taxon>
        <taxon>Pseudomonadota</taxon>
        <taxon>Alphaproteobacteria</taxon>
        <taxon>Hyphomicrobiales</taxon>
        <taxon>Nitrobacteraceae</taxon>
        <taxon>Bradyrhizobium</taxon>
    </lineage>
</organism>
<reference evidence="1 2" key="1">
    <citation type="submission" date="2014-03" db="EMBL/GenBank/DDBJ databases">
        <title>Bradyrhizobium valentinum sp. nov., isolated from effective nodules of Lupinus mariae-josephae, a lupine endemic of basic-lime soils in Eastern Spain.</title>
        <authorList>
            <person name="Duran D."/>
            <person name="Rey L."/>
            <person name="Navarro A."/>
            <person name="Busquets A."/>
            <person name="Imperial J."/>
            <person name="Ruiz-Argueso T."/>
        </authorList>
    </citation>
    <scope>NUCLEOTIDE SEQUENCE [LARGE SCALE GENOMIC DNA]</scope>
    <source>
        <strain evidence="1 2">LmjM3</strain>
    </source>
</reference>
<proteinExistence type="predicted"/>
<dbReference type="EMBL" id="LLXX01000005">
    <property type="protein sequence ID" value="KRR14743.1"/>
    <property type="molecule type" value="Genomic_DNA"/>
</dbReference>
<comment type="caution">
    <text evidence="1">The sequence shown here is derived from an EMBL/GenBank/DDBJ whole genome shotgun (WGS) entry which is preliminary data.</text>
</comment>
<keyword evidence="2" id="KW-1185">Reference proteome</keyword>
<dbReference type="AlphaFoldDB" id="A0A0R3M3E2"/>
<evidence type="ECO:0000313" key="2">
    <source>
        <dbReference type="Proteomes" id="UP000051913"/>
    </source>
</evidence>
<gene>
    <name evidence="1" type="ORF">CP49_30990</name>
</gene>
<sequence>MQDTLAQLEKLRRDAAECELIRNLATDPKKRELFDRLAAHLTVLASEVERVILVSGKKDGG</sequence>
<dbReference type="Proteomes" id="UP000051913">
    <property type="component" value="Unassembled WGS sequence"/>
</dbReference>
<name>A0A0R3M3E2_9BRAD</name>